<gene>
    <name evidence="8" type="ORF">HYFRA_00000512</name>
</gene>
<evidence type="ECO:0000313" key="9">
    <source>
        <dbReference type="Proteomes" id="UP000696280"/>
    </source>
</evidence>
<dbReference type="CDD" id="cd00067">
    <property type="entry name" value="GAL4"/>
    <property type="match status" value="1"/>
</dbReference>
<evidence type="ECO:0000256" key="3">
    <source>
        <dbReference type="ARBA" id="ARBA00023015"/>
    </source>
</evidence>
<comment type="caution">
    <text evidence="8">The sequence shown here is derived from an EMBL/GenBank/DDBJ whole genome shotgun (WGS) entry which is preliminary data.</text>
</comment>
<dbReference type="GO" id="GO:0005634">
    <property type="term" value="C:nucleus"/>
    <property type="evidence" value="ECO:0007669"/>
    <property type="project" value="UniProtKB-SubCell"/>
</dbReference>
<comment type="subcellular location">
    <subcellularLocation>
        <location evidence="1">Nucleus</location>
    </subcellularLocation>
</comment>
<feature type="region of interest" description="Disordered" evidence="6">
    <location>
        <begin position="1"/>
        <end position="50"/>
    </location>
</feature>
<dbReference type="EMBL" id="CAJVRL010000081">
    <property type="protein sequence ID" value="CAG8958161.1"/>
    <property type="molecule type" value="Genomic_DNA"/>
</dbReference>
<keyword evidence="4" id="KW-0804">Transcription</keyword>
<feature type="compositionally biased region" description="Basic and acidic residues" evidence="6">
    <location>
        <begin position="693"/>
        <end position="704"/>
    </location>
</feature>
<dbReference type="PANTHER" id="PTHR47338">
    <property type="entry name" value="ZN(II)2CYS6 TRANSCRIPTION FACTOR (EUROFUNG)-RELATED"/>
    <property type="match status" value="1"/>
</dbReference>
<protein>
    <recommendedName>
        <fullName evidence="7">Zn(2)-C6 fungal-type domain-containing protein</fullName>
    </recommendedName>
</protein>
<dbReference type="OrthoDB" id="309640at2759"/>
<dbReference type="GO" id="GO:0006351">
    <property type="term" value="P:DNA-templated transcription"/>
    <property type="evidence" value="ECO:0007669"/>
    <property type="project" value="InterPro"/>
</dbReference>
<feature type="compositionally biased region" description="Polar residues" evidence="6">
    <location>
        <begin position="1"/>
        <end position="16"/>
    </location>
</feature>
<evidence type="ECO:0000256" key="1">
    <source>
        <dbReference type="ARBA" id="ARBA00004123"/>
    </source>
</evidence>
<evidence type="ECO:0000256" key="4">
    <source>
        <dbReference type="ARBA" id="ARBA00023163"/>
    </source>
</evidence>
<evidence type="ECO:0000256" key="2">
    <source>
        <dbReference type="ARBA" id="ARBA00022723"/>
    </source>
</evidence>
<keyword evidence="9" id="KW-1185">Reference proteome</keyword>
<dbReference type="Gene3D" id="4.10.240.10">
    <property type="entry name" value="Zn(2)-C6 fungal-type DNA-binding domain"/>
    <property type="match status" value="1"/>
</dbReference>
<dbReference type="GO" id="GO:0000981">
    <property type="term" value="F:DNA-binding transcription factor activity, RNA polymerase II-specific"/>
    <property type="evidence" value="ECO:0007669"/>
    <property type="project" value="InterPro"/>
</dbReference>
<evidence type="ECO:0000256" key="6">
    <source>
        <dbReference type="SAM" id="MobiDB-lite"/>
    </source>
</evidence>
<dbReference type="GO" id="GO:0003677">
    <property type="term" value="F:DNA binding"/>
    <property type="evidence" value="ECO:0007669"/>
    <property type="project" value="InterPro"/>
</dbReference>
<dbReference type="InterPro" id="IPR001138">
    <property type="entry name" value="Zn2Cys6_DnaBD"/>
</dbReference>
<organism evidence="8 9">
    <name type="scientific">Hymenoscyphus fraxineus</name>
    <dbReference type="NCBI Taxonomy" id="746836"/>
    <lineage>
        <taxon>Eukaryota</taxon>
        <taxon>Fungi</taxon>
        <taxon>Dikarya</taxon>
        <taxon>Ascomycota</taxon>
        <taxon>Pezizomycotina</taxon>
        <taxon>Leotiomycetes</taxon>
        <taxon>Helotiales</taxon>
        <taxon>Helotiaceae</taxon>
        <taxon>Hymenoscyphus</taxon>
    </lineage>
</organism>
<feature type="compositionally biased region" description="Polar residues" evidence="6">
    <location>
        <begin position="659"/>
        <end position="680"/>
    </location>
</feature>
<name>A0A9N9PSL2_9HELO</name>
<dbReference type="Proteomes" id="UP000696280">
    <property type="component" value="Unassembled WGS sequence"/>
</dbReference>
<keyword evidence="3" id="KW-0805">Transcription regulation</keyword>
<proteinExistence type="predicted"/>
<dbReference type="SUPFAM" id="SSF57701">
    <property type="entry name" value="Zn2/Cys6 DNA-binding domain"/>
    <property type="match status" value="1"/>
</dbReference>
<evidence type="ECO:0000256" key="5">
    <source>
        <dbReference type="ARBA" id="ARBA00023242"/>
    </source>
</evidence>
<reference evidence="8" key="1">
    <citation type="submission" date="2021-07" db="EMBL/GenBank/DDBJ databases">
        <authorList>
            <person name="Durling M."/>
        </authorList>
    </citation>
    <scope>NUCLEOTIDE SEQUENCE</scope>
</reference>
<sequence>MNNNNITPNISSVSTTPSQHQQHQHQHHQHQPQPQQAPPPVRRQGSEEDDGLPVVACRRCRKQKLRCTRELPACKRCRDLSTACTYPPPPDRKLLAAQRWQNAKARARAEAGKPPLPTEQQKLPAVIKMEPNVVVSKAPSPRKTSNLQILPTAVEKDYQSPIQPEIRDSHCFHETLVLPKTALPSPEVAQYLFDVYFGHSFHASLIYHQQTFLRDYADNKVSDYAVLSIFALATIYLRKPSHTDDDVIELGNSIVSATELYDQGREWATASTQRLLLQCDMPRIETIQACQNLSVYWFSVGDVMKTDFYTNIAYQHARTLRLDTERHVGETDEEIIFIAELERRCYWATWVASVVDRTGKHLVAPWKTIVGLSLPCPEEEYLNKTPTTSHRYNNQGDVESLTPVTDEIRVEIRRFVDTLKDIKEMDVQRTVATFLELDSKLSLALDYLGPEHRYADLATFTSQKCDNYKLFWLHGLYRLGALTLHSSLVPVFSNDPPHPLISKKLVRLSAEEVIRHSACTLDMATAFLNTNPDLSRMASTTAYLLFVAINLHFRALVAQRTLRIHGLGRFKAAIFIIDRLQIYWTTLSGLWTKLETLFSDAGFDINSVRENNFDQQTNPDDQPPDIEKIVSSKESPLQGNTDFSNFTEKRDAARLSLRPRSTPSTHATPGSHASGQNTPSPIVPKMDSPSPRNDNHVSRSDYSPHTKAQPFKAMSPQGPTKMYTPVPRESTSNPQWPAFGHPASQPPPQAGFNRHPASVPGATYSTLGTVNENVEMRNVYGGSHPQMTNYPPGYGSSMGYGMENVPGAMGREVEMEVDEMNFWWDQSFDAFETGGGGSLNQGGGGAFDVRGDPSGEQHGYGLVNNYTFG</sequence>
<dbReference type="PANTHER" id="PTHR47338:SF5">
    <property type="entry name" value="ZN(II)2CYS6 TRANSCRIPTION FACTOR (EUROFUNG)"/>
    <property type="match status" value="1"/>
</dbReference>
<dbReference type="PROSITE" id="PS50048">
    <property type="entry name" value="ZN2_CY6_FUNGAL_2"/>
    <property type="match status" value="1"/>
</dbReference>
<feature type="compositionally biased region" description="Polar residues" evidence="6">
    <location>
        <begin position="632"/>
        <end position="646"/>
    </location>
</feature>
<evidence type="ECO:0000259" key="7">
    <source>
        <dbReference type="PROSITE" id="PS50048"/>
    </source>
</evidence>
<dbReference type="Pfam" id="PF04082">
    <property type="entry name" value="Fungal_trans"/>
    <property type="match status" value="1"/>
</dbReference>
<accession>A0A9N9PSL2</accession>
<dbReference type="Pfam" id="PF00172">
    <property type="entry name" value="Zn_clus"/>
    <property type="match status" value="1"/>
</dbReference>
<dbReference type="InterPro" id="IPR007219">
    <property type="entry name" value="XnlR_reg_dom"/>
</dbReference>
<dbReference type="InterPro" id="IPR036864">
    <property type="entry name" value="Zn2-C6_fun-type_DNA-bd_sf"/>
</dbReference>
<keyword evidence="2" id="KW-0479">Metal-binding</keyword>
<dbReference type="SMART" id="SM00066">
    <property type="entry name" value="GAL4"/>
    <property type="match status" value="1"/>
</dbReference>
<feature type="region of interest" description="Disordered" evidence="6">
    <location>
        <begin position="610"/>
        <end position="754"/>
    </location>
</feature>
<dbReference type="InterPro" id="IPR050815">
    <property type="entry name" value="TF_fung"/>
</dbReference>
<evidence type="ECO:0000313" key="8">
    <source>
        <dbReference type="EMBL" id="CAG8958161.1"/>
    </source>
</evidence>
<dbReference type="CDD" id="cd12148">
    <property type="entry name" value="fungal_TF_MHR"/>
    <property type="match status" value="1"/>
</dbReference>
<feature type="domain" description="Zn(2)-C6 fungal-type" evidence="7">
    <location>
        <begin position="56"/>
        <end position="86"/>
    </location>
</feature>
<dbReference type="PROSITE" id="PS00463">
    <property type="entry name" value="ZN2_CY6_FUNGAL_1"/>
    <property type="match status" value="1"/>
</dbReference>
<keyword evidence="5" id="KW-0539">Nucleus</keyword>
<dbReference type="GO" id="GO:0008270">
    <property type="term" value="F:zinc ion binding"/>
    <property type="evidence" value="ECO:0007669"/>
    <property type="project" value="InterPro"/>
</dbReference>
<dbReference type="AlphaFoldDB" id="A0A9N9PSL2"/>